<proteinExistence type="predicted"/>
<evidence type="ECO:0000259" key="2">
    <source>
        <dbReference type="Pfam" id="PF00395"/>
    </source>
</evidence>
<dbReference type="Proteomes" id="UP000256977">
    <property type="component" value="Unassembled WGS sequence"/>
</dbReference>
<keyword evidence="4" id="KW-1185">Reference proteome</keyword>
<dbReference type="EMBL" id="QRDZ01000003">
    <property type="protein sequence ID" value="RED86219.1"/>
    <property type="molecule type" value="Genomic_DNA"/>
</dbReference>
<comment type="caution">
    <text evidence="3">The sequence shown here is derived from an EMBL/GenBank/DDBJ whole genome shotgun (WGS) entry which is preliminary data.</text>
</comment>
<dbReference type="RefSeq" id="WP_181917488.1">
    <property type="nucleotide sequence ID" value="NZ_QRDZ01000003.1"/>
</dbReference>
<accession>A0A3D9KIK8</accession>
<sequence length="290" mass="31501">MKSRIGKSIILLALIAVVSMAIGGSVFAGQGNSKATNKKEITTAQAVSAIVKGLGLNIDHIRFIKEPKASDFYSKVQDNAPYAGDFIVANFNGLDLPKDINPSAKVTREQFAKWLYGALSQKGEYAWIEIFLEISDAKHITNGYMDSIQKLLIANIFTLDSKQRFHPKNGVTQAQADVVIARTVKFIRENAPIEEPKPSILSNASLSTEKITDDVLKVTVTATVPHSGYGMEITGISFEKGEAIIHLRAVLPDPDKMYPQALRDVSVSTYISAKLTPVLGDEQPAAPFPG</sequence>
<dbReference type="InterPro" id="IPR001119">
    <property type="entry name" value="SLH_dom"/>
</dbReference>
<feature type="domain" description="SLH" evidence="2">
    <location>
        <begin position="134"/>
        <end position="176"/>
    </location>
</feature>
<organism evidence="3 4">
    <name type="scientific">Cohnella phaseoli</name>
    <dbReference type="NCBI Taxonomy" id="456490"/>
    <lineage>
        <taxon>Bacteria</taxon>
        <taxon>Bacillati</taxon>
        <taxon>Bacillota</taxon>
        <taxon>Bacilli</taxon>
        <taxon>Bacillales</taxon>
        <taxon>Paenibacillaceae</taxon>
        <taxon>Cohnella</taxon>
    </lineage>
</organism>
<evidence type="ECO:0000313" key="3">
    <source>
        <dbReference type="EMBL" id="RED86219.1"/>
    </source>
</evidence>
<name>A0A3D9KIK8_9BACL</name>
<evidence type="ECO:0000313" key="4">
    <source>
        <dbReference type="Proteomes" id="UP000256977"/>
    </source>
</evidence>
<gene>
    <name evidence="3" type="ORF">DFP98_10371</name>
</gene>
<keyword evidence="1" id="KW-0732">Signal</keyword>
<feature type="signal peptide" evidence="1">
    <location>
        <begin position="1"/>
        <end position="28"/>
    </location>
</feature>
<dbReference type="Pfam" id="PF00395">
    <property type="entry name" value="SLH"/>
    <property type="match status" value="1"/>
</dbReference>
<reference evidence="3 4" key="1">
    <citation type="submission" date="2018-07" db="EMBL/GenBank/DDBJ databases">
        <title>Genomic Encyclopedia of Type Strains, Phase III (KMG-III): the genomes of soil and plant-associated and newly described type strains.</title>
        <authorList>
            <person name="Whitman W."/>
        </authorList>
    </citation>
    <scope>NUCLEOTIDE SEQUENCE [LARGE SCALE GENOMIC DNA]</scope>
    <source>
        <strain evidence="3 4">CECT 7287</strain>
    </source>
</reference>
<dbReference type="AlphaFoldDB" id="A0A3D9KIK8"/>
<protein>
    <submittedName>
        <fullName evidence="3">S-layer family protein</fullName>
    </submittedName>
</protein>
<evidence type="ECO:0000256" key="1">
    <source>
        <dbReference type="SAM" id="SignalP"/>
    </source>
</evidence>
<feature type="chain" id="PRO_5039041143" evidence="1">
    <location>
        <begin position="29"/>
        <end position="290"/>
    </location>
</feature>